<sequence length="450" mass="47998">MKRLIVLFFFLPWWAYVPMAGGVGYLGHALYTDALEVQAAREAALTIGAPDRVDLSAFDPARHVGPADEVSLTGWINTDYNYELLSHADGVPGAPRYLYMLFGLGDDAGSRAVRAAIVLTQEEKDRFVATMSDRVLSFRGTDPVLSLGGFAKSGDFMSGLVSQAIAEQGLTKADGFFYLSPFLEGRAVALAADGAAEKQRMQVWLVAAALALLGLTKKFTKPGRAATASRKTRARIQVQGGANKKMDTEDMLTTETPDAPLSRTIAPDSPLGRLAARTAPAAAPAPVVEDETPVAPVMARAQTRTEPPAGRFSSNRCILALGLAAGFAVNAVFAENSAAVIPVPFVDGMVIDSARALIGLSVLFGVLAVIFALSRRAPAADGARVEPPLQAEPVLHPGEGIARHLSAGRPWARSTDAGDFNAPHAVNCDMRDRMRADPYDRLAQQTRFRR</sequence>
<comment type="caution">
    <text evidence="3">The sequence shown here is derived from an EMBL/GenBank/DDBJ whole genome shotgun (WGS) entry which is preliminary data.</text>
</comment>
<evidence type="ECO:0000313" key="3">
    <source>
        <dbReference type="EMBL" id="MZR15468.1"/>
    </source>
</evidence>
<keyword evidence="2" id="KW-0472">Membrane</keyword>
<evidence type="ECO:0000256" key="2">
    <source>
        <dbReference type="SAM" id="Phobius"/>
    </source>
</evidence>
<reference evidence="3 4" key="1">
    <citation type="submission" date="2019-12" db="EMBL/GenBank/DDBJ databases">
        <title>Maritimibacter sp. nov. sp. isolated from sea sand.</title>
        <authorList>
            <person name="Kim J."/>
            <person name="Jeong S.E."/>
            <person name="Jung H.S."/>
            <person name="Jeon C.O."/>
        </authorList>
    </citation>
    <scope>NUCLEOTIDE SEQUENCE [LARGE SCALE GENOMIC DNA]</scope>
    <source>
        <strain evidence="3 4">DP07</strain>
    </source>
</reference>
<organism evidence="3 4">
    <name type="scientific">Maritimibacter harenae</name>
    <dbReference type="NCBI Taxonomy" id="2606218"/>
    <lineage>
        <taxon>Bacteria</taxon>
        <taxon>Pseudomonadati</taxon>
        <taxon>Pseudomonadota</taxon>
        <taxon>Alphaproteobacteria</taxon>
        <taxon>Rhodobacterales</taxon>
        <taxon>Roseobacteraceae</taxon>
        <taxon>Maritimibacter</taxon>
    </lineage>
</organism>
<keyword evidence="2" id="KW-0812">Transmembrane</keyword>
<gene>
    <name evidence="3" type="ORF">GQE99_20855</name>
</gene>
<dbReference type="Proteomes" id="UP000467322">
    <property type="component" value="Unassembled WGS sequence"/>
</dbReference>
<dbReference type="EMBL" id="WTUX01000069">
    <property type="protein sequence ID" value="MZR15468.1"/>
    <property type="molecule type" value="Genomic_DNA"/>
</dbReference>
<dbReference type="AlphaFoldDB" id="A0A845M943"/>
<keyword evidence="4" id="KW-1185">Reference proteome</keyword>
<keyword evidence="2" id="KW-1133">Transmembrane helix</keyword>
<name>A0A845M943_9RHOB</name>
<feature type="transmembrane region" description="Helical" evidence="2">
    <location>
        <begin position="354"/>
        <end position="374"/>
    </location>
</feature>
<accession>A0A845M943</accession>
<evidence type="ECO:0000313" key="4">
    <source>
        <dbReference type="Proteomes" id="UP000467322"/>
    </source>
</evidence>
<feature type="region of interest" description="Disordered" evidence="1">
    <location>
        <begin position="224"/>
        <end position="245"/>
    </location>
</feature>
<feature type="transmembrane region" description="Helical" evidence="2">
    <location>
        <begin position="317"/>
        <end position="334"/>
    </location>
</feature>
<proteinExistence type="predicted"/>
<protein>
    <submittedName>
        <fullName evidence="3">Uncharacterized protein</fullName>
    </submittedName>
</protein>
<evidence type="ECO:0000256" key="1">
    <source>
        <dbReference type="SAM" id="MobiDB-lite"/>
    </source>
</evidence>